<evidence type="ECO:0000256" key="5">
    <source>
        <dbReference type="ARBA" id="ARBA00022989"/>
    </source>
</evidence>
<keyword evidence="5 11" id="KW-1133">Transmembrane helix</keyword>
<dbReference type="WBParaSite" id="PSU_v2.g1789.t1">
    <property type="protein sequence ID" value="PSU_v2.g1789.t1"/>
    <property type="gene ID" value="PSU_v2.g1789"/>
</dbReference>
<dbReference type="GO" id="GO:0005886">
    <property type="term" value="C:plasma membrane"/>
    <property type="evidence" value="ECO:0007669"/>
    <property type="project" value="UniProtKB-SubCell"/>
</dbReference>
<dbReference type="PANTHER" id="PTHR45620">
    <property type="entry name" value="PDF RECEPTOR-LIKE PROTEIN-RELATED"/>
    <property type="match status" value="1"/>
</dbReference>
<evidence type="ECO:0000256" key="6">
    <source>
        <dbReference type="ARBA" id="ARBA00023040"/>
    </source>
</evidence>
<dbReference type="PROSITE" id="PS50227">
    <property type="entry name" value="G_PROTEIN_RECEP_F2_3"/>
    <property type="match status" value="1"/>
</dbReference>
<keyword evidence="3" id="KW-1003">Cell membrane</keyword>
<feature type="transmembrane region" description="Helical" evidence="11">
    <location>
        <begin position="230"/>
        <end position="257"/>
    </location>
</feature>
<organism evidence="14 15">
    <name type="scientific">Panagrolaimus superbus</name>
    <dbReference type="NCBI Taxonomy" id="310955"/>
    <lineage>
        <taxon>Eukaryota</taxon>
        <taxon>Metazoa</taxon>
        <taxon>Ecdysozoa</taxon>
        <taxon>Nematoda</taxon>
        <taxon>Chromadorea</taxon>
        <taxon>Rhabditida</taxon>
        <taxon>Tylenchina</taxon>
        <taxon>Panagrolaimomorpha</taxon>
        <taxon>Panagrolaimoidea</taxon>
        <taxon>Panagrolaimidae</taxon>
        <taxon>Panagrolaimus</taxon>
    </lineage>
</organism>
<keyword evidence="8" id="KW-0675">Receptor</keyword>
<dbReference type="GO" id="GO:0007166">
    <property type="term" value="P:cell surface receptor signaling pathway"/>
    <property type="evidence" value="ECO:0007669"/>
    <property type="project" value="InterPro"/>
</dbReference>
<evidence type="ECO:0000313" key="15">
    <source>
        <dbReference type="WBParaSite" id="PSU_v2.g1789.t1"/>
    </source>
</evidence>
<accession>A0A914YEK8</accession>
<evidence type="ECO:0000313" key="14">
    <source>
        <dbReference type="Proteomes" id="UP000887577"/>
    </source>
</evidence>
<evidence type="ECO:0000259" key="13">
    <source>
        <dbReference type="PROSITE" id="PS50261"/>
    </source>
</evidence>
<evidence type="ECO:0000256" key="1">
    <source>
        <dbReference type="ARBA" id="ARBA00004651"/>
    </source>
</evidence>
<dbReference type="AlphaFoldDB" id="A0A914YEK8"/>
<feature type="transmembrane region" description="Helical" evidence="11">
    <location>
        <begin position="459"/>
        <end position="479"/>
    </location>
</feature>
<comment type="subcellular location">
    <subcellularLocation>
        <location evidence="1">Cell membrane</location>
        <topology evidence="1">Multi-pass membrane protein</topology>
    </subcellularLocation>
</comment>
<dbReference type="GO" id="GO:0008528">
    <property type="term" value="F:G protein-coupled peptide receptor activity"/>
    <property type="evidence" value="ECO:0007669"/>
    <property type="project" value="TreeGrafter"/>
</dbReference>
<evidence type="ECO:0000256" key="4">
    <source>
        <dbReference type="ARBA" id="ARBA00022692"/>
    </source>
</evidence>
<dbReference type="InterPro" id="IPR050332">
    <property type="entry name" value="GPCR_2"/>
</dbReference>
<evidence type="ECO:0000256" key="9">
    <source>
        <dbReference type="ARBA" id="ARBA00023180"/>
    </source>
</evidence>
<feature type="transmembrane region" description="Helical" evidence="11">
    <location>
        <begin position="269"/>
        <end position="294"/>
    </location>
</feature>
<feature type="transmembrane region" description="Helical" evidence="11">
    <location>
        <begin position="314"/>
        <end position="336"/>
    </location>
</feature>
<feature type="transmembrane region" description="Helical" evidence="11">
    <location>
        <begin position="348"/>
        <end position="367"/>
    </location>
</feature>
<keyword evidence="10" id="KW-0807">Transducer</keyword>
<dbReference type="PROSITE" id="PS00649">
    <property type="entry name" value="G_PROTEIN_RECEP_F2_1"/>
    <property type="match status" value="1"/>
</dbReference>
<feature type="transmembrane region" description="Helical" evidence="11">
    <location>
        <begin position="434"/>
        <end position="453"/>
    </location>
</feature>
<proteinExistence type="inferred from homology"/>
<evidence type="ECO:0000256" key="10">
    <source>
        <dbReference type="ARBA" id="ARBA00023224"/>
    </source>
</evidence>
<dbReference type="InterPro" id="IPR036445">
    <property type="entry name" value="GPCR_2_extracell_dom_sf"/>
</dbReference>
<evidence type="ECO:0000256" key="8">
    <source>
        <dbReference type="ARBA" id="ARBA00023170"/>
    </source>
</evidence>
<keyword evidence="6" id="KW-0297">G-protein coupled receptor</keyword>
<dbReference type="PRINTS" id="PR00249">
    <property type="entry name" value="GPCRSECRETIN"/>
</dbReference>
<feature type="domain" description="G-protein coupled receptors family 2 profile 2" evidence="13">
    <location>
        <begin position="229"/>
        <end position="480"/>
    </location>
</feature>
<keyword evidence="9" id="KW-0325">Glycoprotein</keyword>
<feature type="domain" description="G-protein coupled receptors family 2 profile 1" evidence="12">
    <location>
        <begin position="108"/>
        <end position="224"/>
    </location>
</feature>
<feature type="transmembrane region" description="Helical" evidence="11">
    <location>
        <begin position="390"/>
        <end position="413"/>
    </location>
</feature>
<evidence type="ECO:0000256" key="7">
    <source>
        <dbReference type="ARBA" id="ARBA00023136"/>
    </source>
</evidence>
<dbReference type="PROSITE" id="PS00650">
    <property type="entry name" value="G_PROTEIN_RECEP_F2_2"/>
    <property type="match status" value="1"/>
</dbReference>
<sequence>MSGATCRLSGQFLAAPLFRSLACAHCLFYIYFVTPPYSDQYSLQYCGPGLLVCDKFDNGPCSCTETPEKVFNVPASFSQPLEFLQLNPALPPDYVIITQQCCEAAARCCHNILALDSEYSNPRKTSYSLSREVSKREPKNLAVSLDVTPSCPATWDGWQCFGRSLPGTIEKRCPNYIFGDKLRNDIDDRNTVKKDCLENGEWLKQSRGEIDQEWTDYSGCVANHASTVKLIAGIIAFSITVIAIIPAIIIISSHSALKKQTVFRIHKNLLYSFLFSGLFYIFNCIFFVVDGAIGDHLYFMNHVSCRILFTLQLRYFRLSTFTWMLGEGVYLFRLLMCAFNSESESLKPYYIFCWGFPLVVTAIYSTLRQMLDNEECWVTPSKEIFIEWTLMGPCLLAICINLILVLIILYVLIKKLRYNPHLEPIQYTKAVRAVFMLVPVFGLHFLITIYRIQSYLHQIVNLVLDGIQGFLVALIVCYTNKTVVECFKKWVGDQMDERKLRRQSEDKRIHFKRSIENSYATEKLFLGVNNNRSYNNTNGIHLSLKANLSRDSDDYEESVNISGVESHPDEYDNGGRVFITNINGETKLESPSKTENFV</sequence>
<name>A0A914YEK8_9BILA</name>
<dbReference type="InterPro" id="IPR017983">
    <property type="entry name" value="GPCR_2_secretin-like_CS"/>
</dbReference>
<comment type="similarity">
    <text evidence="2">Belongs to the G-protein coupled receptor 2 family.</text>
</comment>
<dbReference type="Gene3D" id="4.10.1240.10">
    <property type="entry name" value="GPCR, family 2, extracellular hormone receptor domain"/>
    <property type="match status" value="1"/>
</dbReference>
<evidence type="ECO:0000256" key="11">
    <source>
        <dbReference type="SAM" id="Phobius"/>
    </source>
</evidence>
<evidence type="ECO:0000259" key="12">
    <source>
        <dbReference type="PROSITE" id="PS50227"/>
    </source>
</evidence>
<dbReference type="Proteomes" id="UP000887577">
    <property type="component" value="Unplaced"/>
</dbReference>
<dbReference type="GO" id="GO:0007188">
    <property type="term" value="P:adenylate cyclase-modulating G protein-coupled receptor signaling pathway"/>
    <property type="evidence" value="ECO:0007669"/>
    <property type="project" value="TreeGrafter"/>
</dbReference>
<evidence type="ECO:0000256" key="2">
    <source>
        <dbReference type="ARBA" id="ARBA00005314"/>
    </source>
</evidence>
<dbReference type="PROSITE" id="PS50261">
    <property type="entry name" value="G_PROTEIN_RECEP_F2_4"/>
    <property type="match status" value="1"/>
</dbReference>
<dbReference type="InterPro" id="IPR017981">
    <property type="entry name" value="GPCR_2-like_7TM"/>
</dbReference>
<protein>
    <submittedName>
        <fullName evidence="15">Uncharacterized protein</fullName>
    </submittedName>
</protein>
<dbReference type="Gene3D" id="1.20.1070.10">
    <property type="entry name" value="Rhodopsin 7-helix transmembrane proteins"/>
    <property type="match status" value="1"/>
</dbReference>
<dbReference type="InterPro" id="IPR001879">
    <property type="entry name" value="GPCR_2_extracellular_dom"/>
</dbReference>
<dbReference type="Pfam" id="PF02793">
    <property type="entry name" value="HRM"/>
    <property type="match status" value="1"/>
</dbReference>
<dbReference type="PANTHER" id="PTHR45620:SF42">
    <property type="entry name" value="G-PROTEIN COUPLED RECEPTOR SEB-2"/>
    <property type="match status" value="1"/>
</dbReference>
<dbReference type="Pfam" id="PF00002">
    <property type="entry name" value="7tm_2"/>
    <property type="match status" value="1"/>
</dbReference>
<keyword evidence="14" id="KW-1185">Reference proteome</keyword>
<keyword evidence="7 11" id="KW-0472">Membrane</keyword>
<keyword evidence="4 11" id="KW-0812">Transmembrane</keyword>
<dbReference type="SMART" id="SM00008">
    <property type="entry name" value="HormR"/>
    <property type="match status" value="1"/>
</dbReference>
<reference evidence="15" key="1">
    <citation type="submission" date="2022-11" db="UniProtKB">
        <authorList>
            <consortium name="WormBaseParasite"/>
        </authorList>
    </citation>
    <scope>IDENTIFICATION</scope>
</reference>
<evidence type="ECO:0000256" key="3">
    <source>
        <dbReference type="ARBA" id="ARBA00022475"/>
    </source>
</evidence>
<dbReference type="SUPFAM" id="SSF111418">
    <property type="entry name" value="Hormone receptor domain"/>
    <property type="match status" value="1"/>
</dbReference>
<dbReference type="InterPro" id="IPR000832">
    <property type="entry name" value="GPCR_2_secretin-like"/>
</dbReference>